<dbReference type="Pfam" id="PF04773">
    <property type="entry name" value="FecR"/>
    <property type="match status" value="1"/>
</dbReference>
<keyword evidence="1" id="KW-0812">Transmembrane</keyword>
<dbReference type="STRING" id="332977.SAMN05421740_101382"/>
<keyword evidence="1" id="KW-0472">Membrane</keyword>
<dbReference type="Gene3D" id="3.55.50.30">
    <property type="match status" value="1"/>
</dbReference>
<dbReference type="AlphaFoldDB" id="A0A1H7FL08"/>
<dbReference type="Proteomes" id="UP000198916">
    <property type="component" value="Unassembled WGS sequence"/>
</dbReference>
<evidence type="ECO:0000313" key="5">
    <source>
        <dbReference type="Proteomes" id="UP000198916"/>
    </source>
</evidence>
<dbReference type="Gene3D" id="2.60.120.1440">
    <property type="match status" value="1"/>
</dbReference>
<evidence type="ECO:0000313" key="4">
    <source>
        <dbReference type="EMBL" id="SEK26484.1"/>
    </source>
</evidence>
<dbReference type="InterPro" id="IPR006860">
    <property type="entry name" value="FecR"/>
</dbReference>
<dbReference type="InterPro" id="IPR012373">
    <property type="entry name" value="Ferrdict_sens_TM"/>
</dbReference>
<evidence type="ECO:0000259" key="2">
    <source>
        <dbReference type="Pfam" id="PF04773"/>
    </source>
</evidence>
<dbReference type="GO" id="GO:0016989">
    <property type="term" value="F:sigma factor antagonist activity"/>
    <property type="evidence" value="ECO:0007669"/>
    <property type="project" value="TreeGrafter"/>
</dbReference>
<keyword evidence="5" id="KW-1185">Reference proteome</keyword>
<feature type="domain" description="FecR protein" evidence="2">
    <location>
        <begin position="136"/>
        <end position="222"/>
    </location>
</feature>
<accession>A0A1H7FL08</accession>
<feature type="transmembrane region" description="Helical" evidence="1">
    <location>
        <begin position="79"/>
        <end position="101"/>
    </location>
</feature>
<evidence type="ECO:0000256" key="1">
    <source>
        <dbReference type="SAM" id="Phobius"/>
    </source>
</evidence>
<dbReference type="OrthoDB" id="934696at2"/>
<name>A0A1H7FL08_9SPHI</name>
<gene>
    <name evidence="4" type="ORF">SAMN05421740_101382</name>
</gene>
<organism evidence="4 5">
    <name type="scientific">Parapedobacter koreensis</name>
    <dbReference type="NCBI Taxonomy" id="332977"/>
    <lineage>
        <taxon>Bacteria</taxon>
        <taxon>Pseudomonadati</taxon>
        <taxon>Bacteroidota</taxon>
        <taxon>Sphingobacteriia</taxon>
        <taxon>Sphingobacteriales</taxon>
        <taxon>Sphingobacteriaceae</taxon>
        <taxon>Parapedobacter</taxon>
    </lineage>
</organism>
<reference evidence="5" key="1">
    <citation type="submission" date="2016-10" db="EMBL/GenBank/DDBJ databases">
        <authorList>
            <person name="Varghese N."/>
            <person name="Submissions S."/>
        </authorList>
    </citation>
    <scope>NUCLEOTIDE SEQUENCE [LARGE SCALE GENOMIC DNA]</scope>
    <source>
        <strain evidence="5">Jip14</strain>
    </source>
</reference>
<feature type="domain" description="Protein FecR C-terminal" evidence="3">
    <location>
        <begin position="275"/>
        <end position="340"/>
    </location>
</feature>
<keyword evidence="1" id="KW-1133">Transmembrane helix</keyword>
<protein>
    <submittedName>
        <fullName evidence="4">FecR family protein</fullName>
    </submittedName>
</protein>
<dbReference type="PANTHER" id="PTHR30273:SF2">
    <property type="entry name" value="PROTEIN FECR"/>
    <property type="match status" value="1"/>
</dbReference>
<dbReference type="EMBL" id="FNZR01000001">
    <property type="protein sequence ID" value="SEK26484.1"/>
    <property type="molecule type" value="Genomic_DNA"/>
</dbReference>
<dbReference type="InterPro" id="IPR032508">
    <property type="entry name" value="FecR_C"/>
</dbReference>
<dbReference type="PANTHER" id="PTHR30273">
    <property type="entry name" value="PERIPLASMIC SIGNAL SENSOR AND SIGMA FACTOR ACTIVATOR FECR-RELATED"/>
    <property type="match status" value="1"/>
</dbReference>
<dbReference type="Pfam" id="PF16344">
    <property type="entry name" value="FecR_C"/>
    <property type="match status" value="1"/>
</dbReference>
<evidence type="ECO:0000259" key="3">
    <source>
        <dbReference type="Pfam" id="PF16344"/>
    </source>
</evidence>
<sequence length="348" mass="39816">MGMKGEEQRDNPDRYSADKRKNLLRALLDENRGLADRLLPEDEWETFQQTDRLPAVQRQRIDEAVKQGLAEHRGRVFQLYLPGLYAIAGMLLVVGCLSLFWKVQSHRWAVREQQRLATIETLTPFWKTVSNDTVAVMRVVLADHSVVSLHRGSNIRFREPLDAHRRDIQLQGKARFDVARDTTRPFTVLVNGFATTALGTSFTIDASGHSRVEVWLHSGKVKLWHTDKHYKEQYLSMPGAKGAFEPKRGITMPAASKPKQRDPGQPFIERNGTVLSIHNMALDNVMARLAKEYGARIDCDQQTLSKVSYTGTINIQQERLEQVLQVICALNHLKLERTDEQHYRIVNQ</sequence>
<proteinExistence type="predicted"/>